<evidence type="ECO:0000313" key="1">
    <source>
        <dbReference type="EMBL" id="CAJ1066170.1"/>
    </source>
</evidence>
<dbReference type="AlphaFoldDB" id="A0AAV1FY39"/>
<proteinExistence type="predicted"/>
<dbReference type="EMBL" id="OY660873">
    <property type="protein sequence ID" value="CAJ1066170.1"/>
    <property type="molecule type" value="Genomic_DNA"/>
</dbReference>
<evidence type="ECO:0000313" key="2">
    <source>
        <dbReference type="Proteomes" id="UP001178508"/>
    </source>
</evidence>
<organism evidence="1 2">
    <name type="scientific">Xyrichtys novacula</name>
    <name type="common">Pearly razorfish</name>
    <name type="synonym">Hemipteronotus novacula</name>
    <dbReference type="NCBI Taxonomy" id="13765"/>
    <lineage>
        <taxon>Eukaryota</taxon>
        <taxon>Metazoa</taxon>
        <taxon>Chordata</taxon>
        <taxon>Craniata</taxon>
        <taxon>Vertebrata</taxon>
        <taxon>Euteleostomi</taxon>
        <taxon>Actinopterygii</taxon>
        <taxon>Neopterygii</taxon>
        <taxon>Teleostei</taxon>
        <taxon>Neoteleostei</taxon>
        <taxon>Acanthomorphata</taxon>
        <taxon>Eupercaria</taxon>
        <taxon>Labriformes</taxon>
        <taxon>Labridae</taxon>
        <taxon>Xyrichtys</taxon>
    </lineage>
</organism>
<accession>A0AAV1FY39</accession>
<name>A0AAV1FY39_XYRNO</name>
<keyword evidence="2" id="KW-1185">Reference proteome</keyword>
<reference evidence="1" key="1">
    <citation type="submission" date="2023-08" db="EMBL/GenBank/DDBJ databases">
        <authorList>
            <person name="Alioto T."/>
            <person name="Alioto T."/>
            <person name="Gomez Garrido J."/>
        </authorList>
    </citation>
    <scope>NUCLEOTIDE SEQUENCE</scope>
</reference>
<gene>
    <name evidence="1" type="ORF">XNOV1_A036027</name>
</gene>
<sequence length="114" mass="13067">MWLPAWVLRVPLKGSSRPAERGAASGYSLLIQNITPSRRCRPGFAEDQFPRCAETSRCTPDQSTMALRRRPARYLNRNREFVEPKDRYQVSIWVQSAALVTSEPDYCNVKLPLL</sequence>
<dbReference type="Proteomes" id="UP001178508">
    <property type="component" value="Chromosome 10"/>
</dbReference>
<protein>
    <submittedName>
        <fullName evidence="1">Uncharacterized protein</fullName>
    </submittedName>
</protein>